<dbReference type="PROSITE" id="PS51233">
    <property type="entry name" value="VWFD"/>
    <property type="match status" value="1"/>
</dbReference>
<dbReference type="FunFam" id="2.20.80.10:FF:000001">
    <property type="entry name" value="Vitellogenin 7"/>
    <property type="match status" value="1"/>
</dbReference>
<feature type="disulfide bond" evidence="7">
    <location>
        <begin position="179"/>
        <end position="205"/>
    </location>
</feature>
<evidence type="ECO:0000256" key="6">
    <source>
        <dbReference type="ARBA" id="ARBA00057087"/>
    </source>
</evidence>
<dbReference type="InterPro" id="IPR001846">
    <property type="entry name" value="VWF_type-D"/>
</dbReference>
<accession>A0A6P8G5E0</accession>
<sequence length="1630" mass="176495">MWALKAVCWCGSFHPAAMKLVVLALTLALVASQHVNLAPEFAAAKTYVYKYEALLLGGLPVEGLARAGLKVSSKVLISALAENTYLLKLLDPEIFEYSGVWPKDPFVPATKLTSALGAQLLIPIKFEYANGVVGKVFAPAGVSTTVLNVHRGILNILQLNLKKTQNVYELQEAGVQGVCKTHYIISEDVKAERIVVTKSKDLNNCQERIIKDLGLAYLETLKANSLTGAATYSYIMKPSATGALITEATVRELHQVTPVAEMGGVAQMEAKQSLTFLELEKTPIVPIKADYVARGSLLYEFATEILQTPIQLLRISDAQAQIVEILHHLVANNVAKVHEDAPLKFIQLIQVLRVASLENIEAIWSQFKARPEYRRWILDVIPVVGTPVAVRFIKEKFLADDITIPETVQVLLAAVHMVPADMEIIRLTSTLALHHKVQANIVLREIAMLGYGTMIAKYCAAVPTCPAELLKPIHELAAEAIAKADIAEITLLVKVMGNAGHPASLKPIMKILPGFGSAAAALPIRVQVDAILALRSIAKKEPKLIQPVALQLFMDKALHPELRMVAAVVLFETKPTVALVSTIASVLKKETSMQIVSFVYSYIRSLTRSTAPDYATVAAASNIAIKILSPKLDRLSYRFSKAIHLDIYRSSMMAGAAGSVFIINDGATILPTAVVVKARAYLAGAAADVLEVGVRTEGIQEALLKTRALQDLEDDRLTKMKRVMKAIAEWKVLPKSQPLASIYVKFFGQEIAFANIDKAIVDQAVQLSTSADAKLLLKDALKALQSGISVQAAKPLLAAEIRRIFPTAVGVPMELSLYSAAVAAATIKVQAIITPPLPELSAVTAAELMKLDIKLLAEATPSIAVETYAVMGINTAFIQAAVMARAKALAVLPAKLEARADIPKLNFKIEVLPVVTPEHIAKIRVETLAFARNIEDLAAERITPMVPVIAAQRMSIDRSLSSEISYEASSEVQPQLRAGTPIHKIICVPAPLLGIKGCFELTSSNAALIKDIPLLNLIGEHAALLAVKPADGPAIERLEVEVQVGAKAAEKLLKEINIIDELSPEGRTIITKLKKILEPALKSSSSSSSSSSLLSSLFSSSSSSSFYSSSMSKVSLKEYPFKKFHKDQYLVSQRISAQNLRSSGSSASSFEAIYKQTKFLGNAVAPAVVVMFRAVRADQKLLGYQAAAYLDKANSRVQTIISALAETDNWKLCADGVLLSKHKVMAKVAWGAECQEFATILKAEAGLLGEIPAARLELEWVKIPAIVTTYATRLAKYIPGAALMGGITVSKAKNSEKELELTVAIPTERTVDVIVKLPLMTLSKLALPLPIALPIGADAVIRTIPEDNILDQLHFLYAEATSAQCSLVQDKLTTFNNRKYTLEMPQSCYQVLAQDCSSELKFMVLLKKDQLTEQNHINVKIADMDVDLFPTGSDVLVKVNGMGVPISSLPYKHPSGSIQIRQKAQGLVLHAPSLGLQEVYFSKDTSRVNVVDWMKGQTCGLCGKADGEIKQEYSTPSGYQTKSPASFAHSWVLPAEGCRDSTQCRLKHESVKLEKQMIVDGQESKCYSVEPVLRCLPGCLPVKTMPVTIGFHCLPTGSSSVDLSNISGKSVDLRETAEAHMACQCNAHCA</sequence>
<dbReference type="PANTHER" id="PTHR23345">
    <property type="entry name" value="VITELLOGENIN-RELATED"/>
    <property type="match status" value="1"/>
</dbReference>
<dbReference type="InterPro" id="IPR015255">
    <property type="entry name" value="Vitellinogen_open_b-sht"/>
</dbReference>
<dbReference type="FunFam" id="1.25.10.20:FF:000002">
    <property type="entry name" value="Vitellogenin 7"/>
    <property type="match status" value="1"/>
</dbReference>
<dbReference type="GO" id="GO:0045735">
    <property type="term" value="F:nutrient reservoir activity"/>
    <property type="evidence" value="ECO:0007669"/>
    <property type="project" value="UniProtKB-KW"/>
</dbReference>
<name>A0A6P8G5E0_CLUHA</name>
<dbReference type="SMART" id="SM01170">
    <property type="entry name" value="DUF1944"/>
    <property type="match status" value="1"/>
</dbReference>
<keyword evidence="2 8" id="KW-0732">Signal</keyword>
<comment type="caution">
    <text evidence="7">Lacks conserved residue(s) required for the propagation of feature annotation.</text>
</comment>
<dbReference type="InterPro" id="IPR050733">
    <property type="entry name" value="Vitellogenin/Apolipophorin"/>
</dbReference>
<feature type="domain" description="VWFD" evidence="10">
    <location>
        <begin position="1363"/>
        <end position="1539"/>
    </location>
</feature>
<dbReference type="Pfam" id="PF09172">
    <property type="entry name" value="Vit_open_b-sht"/>
    <property type="match status" value="1"/>
</dbReference>
<dbReference type="InterPro" id="IPR015258">
    <property type="entry name" value="Vitellinogen_b-sht_shell"/>
</dbReference>
<evidence type="ECO:0000313" key="11">
    <source>
        <dbReference type="Proteomes" id="UP000515152"/>
    </source>
</evidence>
<organism evidence="11 12">
    <name type="scientific">Clupea harengus</name>
    <name type="common">Atlantic herring</name>
    <dbReference type="NCBI Taxonomy" id="7950"/>
    <lineage>
        <taxon>Eukaryota</taxon>
        <taxon>Metazoa</taxon>
        <taxon>Chordata</taxon>
        <taxon>Craniata</taxon>
        <taxon>Vertebrata</taxon>
        <taxon>Euteleostomi</taxon>
        <taxon>Actinopterygii</taxon>
        <taxon>Neopterygii</taxon>
        <taxon>Teleostei</taxon>
        <taxon>Clupei</taxon>
        <taxon>Clupeiformes</taxon>
        <taxon>Clupeoidei</taxon>
        <taxon>Clupeidae</taxon>
        <taxon>Clupea</taxon>
    </lineage>
</organism>
<dbReference type="Proteomes" id="UP000515152">
    <property type="component" value="Chromosome 10"/>
</dbReference>
<dbReference type="FunFam" id="2.30.230.10:FF:000002">
    <property type="entry name" value="Vitellogenin 7"/>
    <property type="match status" value="1"/>
</dbReference>
<keyword evidence="3" id="KW-0758">Storage protein</keyword>
<keyword evidence="11" id="KW-1185">Reference proteome</keyword>
<reference evidence="12" key="1">
    <citation type="submission" date="2025-08" db="UniProtKB">
        <authorList>
            <consortium name="RefSeq"/>
        </authorList>
    </citation>
    <scope>IDENTIFICATION</scope>
</reference>
<feature type="signal peptide" evidence="8">
    <location>
        <begin position="1"/>
        <end position="32"/>
    </location>
</feature>
<evidence type="ECO:0000256" key="8">
    <source>
        <dbReference type="SAM" id="SignalP"/>
    </source>
</evidence>
<feature type="chain" id="PRO_5035312508" evidence="8">
    <location>
        <begin position="33"/>
        <end position="1630"/>
    </location>
</feature>
<dbReference type="RefSeq" id="XP_031430570.2">
    <property type="nucleotide sequence ID" value="XM_031574710.2"/>
</dbReference>
<keyword evidence="4 7" id="KW-1015">Disulfide bond</keyword>
<proteinExistence type="predicted"/>
<keyword evidence="1" id="KW-0597">Phosphoprotein</keyword>
<dbReference type="SMART" id="SM00216">
    <property type="entry name" value="VWD"/>
    <property type="match status" value="1"/>
</dbReference>
<dbReference type="GeneID" id="105894978"/>
<dbReference type="FunFam" id="2.20.50.20:FF:000001">
    <property type="entry name" value="Vitellogenin 5"/>
    <property type="match status" value="1"/>
</dbReference>
<dbReference type="GO" id="GO:0005319">
    <property type="term" value="F:lipid transporter activity"/>
    <property type="evidence" value="ECO:0007669"/>
    <property type="project" value="InterPro"/>
</dbReference>
<comment type="function">
    <text evidence="6">Precursor of the major egg-yolk proteins that are sources of nutrients during early development of oviparous organisms.</text>
</comment>
<evidence type="ECO:0000256" key="1">
    <source>
        <dbReference type="ARBA" id="ARBA00022553"/>
    </source>
</evidence>
<protein>
    <submittedName>
        <fullName evidence="12">Vitellogenin isoform X3</fullName>
    </submittedName>
</protein>
<dbReference type="PROSITE" id="PS51211">
    <property type="entry name" value="VITELLOGENIN"/>
    <property type="match status" value="1"/>
</dbReference>
<gene>
    <name evidence="12" type="primary">LOC105894978</name>
</gene>
<evidence type="ECO:0000256" key="3">
    <source>
        <dbReference type="ARBA" id="ARBA00022761"/>
    </source>
</evidence>
<keyword evidence="5" id="KW-0325">Glycoprotein</keyword>
<dbReference type="Pfam" id="PF00094">
    <property type="entry name" value="VWD"/>
    <property type="match status" value="1"/>
</dbReference>
<dbReference type="GO" id="GO:0032355">
    <property type="term" value="P:response to estradiol"/>
    <property type="evidence" value="ECO:0007669"/>
    <property type="project" value="TreeGrafter"/>
</dbReference>
<evidence type="ECO:0000256" key="4">
    <source>
        <dbReference type="ARBA" id="ARBA00023157"/>
    </source>
</evidence>
<evidence type="ECO:0000256" key="5">
    <source>
        <dbReference type="ARBA" id="ARBA00023180"/>
    </source>
</evidence>
<evidence type="ECO:0000256" key="7">
    <source>
        <dbReference type="PROSITE-ProRule" id="PRU00557"/>
    </source>
</evidence>
<dbReference type="Pfam" id="PF09175">
    <property type="entry name" value="Vit_b-sht_shell"/>
    <property type="match status" value="1"/>
</dbReference>
<dbReference type="SMART" id="SM00638">
    <property type="entry name" value="LPD_N"/>
    <property type="match status" value="1"/>
</dbReference>
<feature type="domain" description="Vitellogenin" evidence="9">
    <location>
        <begin position="41"/>
        <end position="674"/>
    </location>
</feature>
<evidence type="ECO:0000259" key="10">
    <source>
        <dbReference type="PROSITE" id="PS51233"/>
    </source>
</evidence>
<evidence type="ECO:0000259" key="9">
    <source>
        <dbReference type="PROSITE" id="PS51211"/>
    </source>
</evidence>
<dbReference type="PANTHER" id="PTHR23345:SF9">
    <property type="entry name" value="VITELLOGENIN-RELATED"/>
    <property type="match status" value="1"/>
</dbReference>
<dbReference type="Pfam" id="PF01347">
    <property type="entry name" value="Vitellogenin_N"/>
    <property type="match status" value="1"/>
</dbReference>
<dbReference type="FunFam" id="2.20.90.10:FF:000001">
    <property type="entry name" value="Vitellogenin 7"/>
    <property type="match status" value="1"/>
</dbReference>
<dbReference type="SMART" id="SM01169">
    <property type="entry name" value="DUF1943"/>
    <property type="match status" value="1"/>
</dbReference>
<evidence type="ECO:0000313" key="12">
    <source>
        <dbReference type="RefSeq" id="XP_031430570.2"/>
    </source>
</evidence>
<evidence type="ECO:0000256" key="2">
    <source>
        <dbReference type="ARBA" id="ARBA00022729"/>
    </source>
</evidence>
<dbReference type="InterPro" id="IPR001747">
    <property type="entry name" value="Vitellogenin_N"/>
</dbReference>
<dbReference type="GO" id="GO:0071391">
    <property type="term" value="P:cellular response to estrogen stimulus"/>
    <property type="evidence" value="ECO:0007669"/>
    <property type="project" value="TreeGrafter"/>
</dbReference>